<dbReference type="EC" id="3.5.4.5" evidence="3"/>
<proteinExistence type="inferred from homology"/>
<dbReference type="PANTHER" id="PTHR11644:SF2">
    <property type="entry name" value="CYTIDINE DEAMINASE"/>
    <property type="match status" value="1"/>
</dbReference>
<dbReference type="InterPro" id="IPR002125">
    <property type="entry name" value="CMP_dCMP_dom"/>
</dbReference>
<accession>A0ABV4CRL0</accession>
<dbReference type="EMBL" id="JBCLPP010000001">
    <property type="protein sequence ID" value="MEY8244013.1"/>
    <property type="molecule type" value="Genomic_DNA"/>
</dbReference>
<protein>
    <submittedName>
        <fullName evidence="3">Cytidine deaminase</fullName>
        <ecNumber evidence="3">3.5.4.5</ecNumber>
    </submittedName>
</protein>
<dbReference type="InterPro" id="IPR050202">
    <property type="entry name" value="Cyt/Deoxycyt_deaminase"/>
</dbReference>
<gene>
    <name evidence="3" type="ORF">AAK873_00100</name>
</gene>
<reference evidence="3 4" key="1">
    <citation type="submission" date="2024-03" db="EMBL/GenBank/DDBJ databases">
        <title>Mouse gut bacterial collection (mGBC) of GemPharmatech.</title>
        <authorList>
            <person name="He Y."/>
            <person name="Dong L."/>
            <person name="Wu D."/>
            <person name="Gao X."/>
            <person name="Lin Z."/>
        </authorList>
    </citation>
    <scope>NUCLEOTIDE SEQUENCE [LARGE SCALE GENOMIC DNA]</scope>
    <source>
        <strain evidence="3 4">54-13</strain>
    </source>
</reference>
<dbReference type="PANTHER" id="PTHR11644">
    <property type="entry name" value="CYTIDINE DEAMINASE"/>
    <property type="match status" value="1"/>
</dbReference>
<keyword evidence="3" id="KW-0378">Hydrolase</keyword>
<keyword evidence="4" id="KW-1185">Reference proteome</keyword>
<dbReference type="Gene3D" id="3.40.140.10">
    <property type="entry name" value="Cytidine Deaminase, domain 2"/>
    <property type="match status" value="1"/>
</dbReference>
<dbReference type="RefSeq" id="WP_121697803.1">
    <property type="nucleotide sequence ID" value="NZ_JBCLPP010000001.1"/>
</dbReference>
<comment type="similarity">
    <text evidence="1">Belongs to the cytidine and deoxycytidylate deaminase family.</text>
</comment>
<dbReference type="SUPFAM" id="SSF53927">
    <property type="entry name" value="Cytidine deaminase-like"/>
    <property type="match status" value="1"/>
</dbReference>
<sequence>MKQIDINIPLISAKYRELDATQRDLVDKARAMTRHSYAPYSKFHVGAAILLDNGEIITGSNQENVAYPSGICAERTAAFYAHSRYPEAKFKAIAIAARDTSGHEVATPISPCGACRQVLLEYEQLAGTDAQVLLAGAEDIYIIPSIHSLMPLAFVDFD</sequence>
<dbReference type="PROSITE" id="PS51747">
    <property type="entry name" value="CYT_DCMP_DEAMINASES_2"/>
    <property type="match status" value="1"/>
</dbReference>
<dbReference type="Proteomes" id="UP001565200">
    <property type="component" value="Unassembled WGS sequence"/>
</dbReference>
<name>A0ABV4CRL0_9BACT</name>
<dbReference type="Pfam" id="PF00383">
    <property type="entry name" value="dCMP_cyt_deam_1"/>
    <property type="match status" value="1"/>
</dbReference>
<evidence type="ECO:0000259" key="2">
    <source>
        <dbReference type="PROSITE" id="PS51747"/>
    </source>
</evidence>
<evidence type="ECO:0000256" key="1">
    <source>
        <dbReference type="ARBA" id="ARBA00006576"/>
    </source>
</evidence>
<dbReference type="NCBIfam" id="NF004064">
    <property type="entry name" value="PRK05578.1"/>
    <property type="match status" value="1"/>
</dbReference>
<dbReference type="GO" id="GO:0004126">
    <property type="term" value="F:cytidine deaminase activity"/>
    <property type="evidence" value="ECO:0007669"/>
    <property type="project" value="UniProtKB-EC"/>
</dbReference>
<dbReference type="InterPro" id="IPR016193">
    <property type="entry name" value="Cytidine_deaminase-like"/>
</dbReference>
<comment type="caution">
    <text evidence="3">The sequence shown here is derived from an EMBL/GenBank/DDBJ whole genome shotgun (WGS) entry which is preliminary data.</text>
</comment>
<evidence type="ECO:0000313" key="3">
    <source>
        <dbReference type="EMBL" id="MEY8244013.1"/>
    </source>
</evidence>
<evidence type="ECO:0000313" key="4">
    <source>
        <dbReference type="Proteomes" id="UP001565200"/>
    </source>
</evidence>
<organism evidence="3 4">
    <name type="scientific">Heminiphilus faecis</name>
    <dbReference type="NCBI Taxonomy" id="2601703"/>
    <lineage>
        <taxon>Bacteria</taxon>
        <taxon>Pseudomonadati</taxon>
        <taxon>Bacteroidota</taxon>
        <taxon>Bacteroidia</taxon>
        <taxon>Bacteroidales</taxon>
        <taxon>Muribaculaceae</taxon>
        <taxon>Heminiphilus</taxon>
    </lineage>
</organism>
<feature type="domain" description="CMP/dCMP-type deaminase" evidence="2">
    <location>
        <begin position="20"/>
        <end position="157"/>
    </location>
</feature>
<dbReference type="CDD" id="cd01283">
    <property type="entry name" value="cytidine_deaminase"/>
    <property type="match status" value="1"/>
</dbReference>